<dbReference type="InterPro" id="IPR043129">
    <property type="entry name" value="ATPase_NBD"/>
</dbReference>
<dbReference type="EMBL" id="CP017839">
    <property type="protein sequence ID" value="APA99972.1"/>
    <property type="molecule type" value="Genomic_DNA"/>
</dbReference>
<evidence type="ECO:0000313" key="2">
    <source>
        <dbReference type="EMBL" id="APA99972.1"/>
    </source>
</evidence>
<dbReference type="AlphaFoldDB" id="A0ABC8B1M6"/>
<dbReference type="PANTHER" id="PTHR18964:SF173">
    <property type="entry name" value="GLUCOKINASE"/>
    <property type="match status" value="1"/>
</dbReference>
<name>A0ABC8B1M6_9NOCA</name>
<reference evidence="4" key="1">
    <citation type="submission" date="2015-07" db="EMBL/GenBank/DDBJ databases">
        <title>Nocardia seriolae U-1 whole genome shotgun sequence.</title>
        <authorList>
            <person name="Imajoh M."/>
            <person name="Fukumoto Y."/>
            <person name="Sukeda M."/>
            <person name="Yamane J."/>
            <person name="Yamasaki K."/>
            <person name="Shimizu M."/>
            <person name="Ohnishi K."/>
            <person name="Oshima S."/>
        </authorList>
    </citation>
    <scope>NUCLEOTIDE SEQUENCE [LARGE SCALE GENOMIC DNA]</scope>
    <source>
        <strain evidence="4">U-1</strain>
    </source>
</reference>
<dbReference type="KEGG" id="nsr:NS506_05936"/>
<accession>A0ABC8B1M6</accession>
<evidence type="ECO:0000313" key="5">
    <source>
        <dbReference type="Proteomes" id="UP000180166"/>
    </source>
</evidence>
<gene>
    <name evidence="2" type="ORF">NS506_05936</name>
    <name evidence="3" type="ORF">NSK11_contig00065-0024</name>
</gene>
<dbReference type="Proteomes" id="UP000180166">
    <property type="component" value="Chromosome"/>
</dbReference>
<keyword evidence="4" id="KW-1185">Reference proteome</keyword>
<organism evidence="2 5">
    <name type="scientific">Nocardia seriolae</name>
    <dbReference type="NCBI Taxonomy" id="37332"/>
    <lineage>
        <taxon>Bacteria</taxon>
        <taxon>Bacillati</taxon>
        <taxon>Actinomycetota</taxon>
        <taxon>Actinomycetes</taxon>
        <taxon>Mycobacteriales</taxon>
        <taxon>Nocardiaceae</taxon>
        <taxon>Nocardia</taxon>
    </lineage>
</organism>
<dbReference type="InterPro" id="IPR000600">
    <property type="entry name" value="ROK"/>
</dbReference>
<sequence>MTAGTLTRPQVAIDLGGTWLRLRIDGELVRMAAPSVLNRPGADPADLIVDLVETLCAAIPADAMVAMSCGAAMDEERGLVHGSGPLWGGALPEPVLLADLLRDRRPDVGWRVINDVTAGLASFTARFAEPGDRRIAYLTISSGIAMRVADLGERSVPVDAHGLQGEIGHLRAVTSMPEALRELRCDCDASGHISAISAGPALAPVIAALGITDESLPDRLAERVRAGDPTARLVLRAVVEPIAEVIRVVRCVDPRIDRFGLGGGYVEGLGAVYREELGRQLRAARSYADNGYGPGWFDEHVRVCLPGDIDTLDGAAAIARGALVVTKN</sequence>
<dbReference type="Proteomes" id="UP000037179">
    <property type="component" value="Unassembled WGS sequence"/>
</dbReference>
<dbReference type="EC" id="2.7.1.2" evidence="2"/>
<dbReference type="GeneID" id="93376439"/>
<keyword evidence="2" id="KW-0808">Transferase</keyword>
<evidence type="ECO:0000313" key="3">
    <source>
        <dbReference type="EMBL" id="GAP29842.1"/>
    </source>
</evidence>
<dbReference type="Gene3D" id="3.30.420.40">
    <property type="match status" value="2"/>
</dbReference>
<reference evidence="2 5" key="3">
    <citation type="submission" date="2016-10" db="EMBL/GenBank/DDBJ databases">
        <title>Genome sequence of Nocardia seriolae strain EM150506, isolated from Anguila japonica.</title>
        <authorList>
            <person name="Han H.-J."/>
        </authorList>
    </citation>
    <scope>NUCLEOTIDE SEQUENCE [LARGE SCALE GENOMIC DNA]</scope>
    <source>
        <strain evidence="2 5">EM150506</strain>
    </source>
</reference>
<dbReference type="EMBL" id="BBYQ01000065">
    <property type="protein sequence ID" value="GAP29842.1"/>
    <property type="molecule type" value="Genomic_DNA"/>
</dbReference>
<dbReference type="GO" id="GO:0004340">
    <property type="term" value="F:glucokinase activity"/>
    <property type="evidence" value="ECO:0007669"/>
    <property type="project" value="UniProtKB-EC"/>
</dbReference>
<comment type="similarity">
    <text evidence="1">Belongs to the ROK (NagC/XylR) family.</text>
</comment>
<dbReference type="SUPFAM" id="SSF53067">
    <property type="entry name" value="Actin-like ATPase domain"/>
    <property type="match status" value="1"/>
</dbReference>
<protein>
    <submittedName>
        <fullName evidence="2">Glucokinase</fullName>
        <ecNumber evidence="2">2.7.1.2</ecNumber>
    </submittedName>
</protein>
<proteinExistence type="inferred from homology"/>
<dbReference type="Pfam" id="PF00480">
    <property type="entry name" value="ROK"/>
    <property type="match status" value="1"/>
</dbReference>
<evidence type="ECO:0000313" key="4">
    <source>
        <dbReference type="Proteomes" id="UP000037179"/>
    </source>
</evidence>
<evidence type="ECO:0000256" key="1">
    <source>
        <dbReference type="ARBA" id="ARBA00006479"/>
    </source>
</evidence>
<dbReference type="PANTHER" id="PTHR18964">
    <property type="entry name" value="ROK (REPRESSOR, ORF, KINASE) FAMILY"/>
    <property type="match status" value="1"/>
</dbReference>
<reference evidence="3 4" key="2">
    <citation type="journal article" date="2016" name="Genome Announc.">
        <title>Draft Genome Sequence of Erythromycin- and Oxytetracycline-Sensitive Nocardia seriolae Strain U-1 (NBRC 110359).</title>
        <authorList>
            <person name="Imajoh M."/>
            <person name="Sukeda M."/>
            <person name="Shimizu M."/>
            <person name="Yamane J."/>
            <person name="Ohnishi K."/>
            <person name="Oshima S."/>
        </authorList>
    </citation>
    <scope>NUCLEOTIDE SEQUENCE [LARGE SCALE GENOMIC DNA]</scope>
    <source>
        <strain evidence="3 4">U-1</strain>
    </source>
</reference>
<dbReference type="RefSeq" id="WP_228102868.1">
    <property type="nucleotide sequence ID" value="NZ_AP017900.1"/>
</dbReference>